<dbReference type="Pfam" id="PF20327">
    <property type="entry name" value="DUF6622"/>
    <property type="match status" value="1"/>
</dbReference>
<keyword evidence="3" id="KW-1185">Reference proteome</keyword>
<keyword evidence="1" id="KW-0812">Transmembrane</keyword>
<dbReference type="EMBL" id="JABRWJ010000005">
    <property type="protein sequence ID" value="NRF68841.1"/>
    <property type="molecule type" value="Genomic_DNA"/>
</dbReference>
<name>A0ABX2EJL8_9BURK</name>
<dbReference type="Proteomes" id="UP000737171">
    <property type="component" value="Unassembled WGS sequence"/>
</dbReference>
<feature type="transmembrane region" description="Helical" evidence="1">
    <location>
        <begin position="125"/>
        <end position="146"/>
    </location>
</feature>
<comment type="caution">
    <text evidence="2">The sequence shown here is derived from an EMBL/GenBank/DDBJ whole genome shotgun (WGS) entry which is preliminary data.</text>
</comment>
<feature type="transmembrane region" description="Helical" evidence="1">
    <location>
        <begin position="12"/>
        <end position="29"/>
    </location>
</feature>
<organism evidence="2 3">
    <name type="scientific">Pseudaquabacterium terrae</name>
    <dbReference type="NCBI Taxonomy" id="2732868"/>
    <lineage>
        <taxon>Bacteria</taxon>
        <taxon>Pseudomonadati</taxon>
        <taxon>Pseudomonadota</taxon>
        <taxon>Betaproteobacteria</taxon>
        <taxon>Burkholderiales</taxon>
        <taxon>Sphaerotilaceae</taxon>
        <taxon>Pseudaquabacterium</taxon>
    </lineage>
</organism>
<feature type="transmembrane region" description="Helical" evidence="1">
    <location>
        <begin position="68"/>
        <end position="85"/>
    </location>
</feature>
<evidence type="ECO:0000313" key="2">
    <source>
        <dbReference type="EMBL" id="NRF68841.1"/>
    </source>
</evidence>
<evidence type="ECO:0000313" key="3">
    <source>
        <dbReference type="Proteomes" id="UP000737171"/>
    </source>
</evidence>
<accession>A0ABX2EJL8</accession>
<reference evidence="2 3" key="1">
    <citation type="submission" date="2020-05" db="EMBL/GenBank/DDBJ databases">
        <title>Aquincola sp. isolate from soil.</title>
        <authorList>
            <person name="Han J."/>
            <person name="Kim D.-U."/>
        </authorList>
    </citation>
    <scope>NUCLEOTIDE SEQUENCE [LARGE SCALE GENOMIC DNA]</scope>
    <source>
        <strain evidence="2 3">S2</strain>
    </source>
</reference>
<dbReference type="RefSeq" id="WP_173124940.1">
    <property type="nucleotide sequence ID" value="NZ_JABRWJ010000005.1"/>
</dbReference>
<evidence type="ECO:0008006" key="4">
    <source>
        <dbReference type="Google" id="ProtNLM"/>
    </source>
</evidence>
<feature type="transmembrane region" description="Helical" evidence="1">
    <location>
        <begin position="41"/>
        <end position="62"/>
    </location>
</feature>
<proteinExistence type="predicted"/>
<keyword evidence="1" id="KW-1133">Transmembrane helix</keyword>
<protein>
    <recommendedName>
        <fullName evidence="4">Tat pathway signal sequence</fullName>
    </recommendedName>
</protein>
<sequence>MSTFLLTIISRTPVWVWVLLAGLIVLGLAQLREREVTRRRVIILPVVLGVLSLSGVAGAFGLHAAVEGPWLLGVLLGLALTRVFPPAGRVQALPEGRLLLGGSALPLVTMMAVFFMRYAVNVSLAVVPALAQQTLFGAGAALLYGLPAGLMAGRALRILGSAAVARPALA</sequence>
<keyword evidence="1" id="KW-0472">Membrane</keyword>
<gene>
    <name evidence="2" type="ORF">HLB44_17755</name>
</gene>
<dbReference type="InterPro" id="IPR046730">
    <property type="entry name" value="DUF6622"/>
</dbReference>
<evidence type="ECO:0000256" key="1">
    <source>
        <dbReference type="SAM" id="Phobius"/>
    </source>
</evidence>
<feature type="transmembrane region" description="Helical" evidence="1">
    <location>
        <begin position="97"/>
        <end position="119"/>
    </location>
</feature>